<dbReference type="PROSITE" id="PS51716">
    <property type="entry name" value="G_IRG"/>
    <property type="match status" value="1"/>
</dbReference>
<dbReference type="Proteomes" id="UP000518266">
    <property type="component" value="Unassembled WGS sequence"/>
</dbReference>
<evidence type="ECO:0000313" key="7">
    <source>
        <dbReference type="Proteomes" id="UP000518266"/>
    </source>
</evidence>
<dbReference type="PANTHER" id="PTHR32341">
    <property type="entry name" value="INTERFERON-INDUCIBLE GTPASE"/>
    <property type="match status" value="1"/>
</dbReference>
<comment type="caution">
    <text evidence="6">The sequence shown here is derived from an EMBL/GenBank/DDBJ whole genome shotgun (WGS) entry which is preliminary data.</text>
</comment>
<dbReference type="GO" id="GO:0005525">
    <property type="term" value="F:GTP binding"/>
    <property type="evidence" value="ECO:0007669"/>
    <property type="project" value="UniProtKB-KW"/>
</dbReference>
<gene>
    <name evidence="6" type="ORF">F7725_020057</name>
</gene>
<keyword evidence="7" id="KW-1185">Reference proteome</keyword>
<evidence type="ECO:0000256" key="3">
    <source>
        <dbReference type="ARBA" id="ARBA00022801"/>
    </source>
</evidence>
<keyword evidence="2" id="KW-0547">Nucleotide-binding</keyword>
<sequence>MDNPLDKEHIETCKVELQAHGAGAAAAKINAYLKELDDIQLNIAITGETGSGKSTFVNAFRGIDNMDERAAPTGYTETTMDVHSYPHPNFPNVTLWDLPGIGTDKFPADQYLQRVGFEIFDFFIIVSADRFRENDVMIAKAIRDMKKRFYFVRSKIDQDILIKKKSKRVQRRKDPCRYQERLHSRRPWGELPEHKRDTLLLALPNFNLGIIKKKKRLSTAVPVPGLSIAVDLTMLVAKAIQYKKCFWS</sequence>
<dbReference type="InterPro" id="IPR007743">
    <property type="entry name" value="Immunity-related_GTPase-like"/>
</dbReference>
<comment type="similarity">
    <text evidence="1">Belongs to the TRAFAC class dynamin-like GTPase superfamily. IRG family.</text>
</comment>
<protein>
    <recommendedName>
        <fullName evidence="5">IRG-type G domain-containing protein</fullName>
    </recommendedName>
</protein>
<name>A0A7J5YPZ7_DISMA</name>
<dbReference type="AlphaFoldDB" id="A0A7J5YPZ7"/>
<evidence type="ECO:0000256" key="4">
    <source>
        <dbReference type="ARBA" id="ARBA00023134"/>
    </source>
</evidence>
<dbReference type="GO" id="GO:0016020">
    <property type="term" value="C:membrane"/>
    <property type="evidence" value="ECO:0007669"/>
    <property type="project" value="InterPro"/>
</dbReference>
<evidence type="ECO:0000259" key="5">
    <source>
        <dbReference type="PROSITE" id="PS51716"/>
    </source>
</evidence>
<keyword evidence="4" id="KW-0342">GTP-binding</keyword>
<dbReference type="Gene3D" id="3.40.50.300">
    <property type="entry name" value="P-loop containing nucleotide triphosphate hydrolases"/>
    <property type="match status" value="1"/>
</dbReference>
<dbReference type="FunFam" id="3.40.50.300:FF:000541">
    <property type="entry name" value="Immunity related GTPase M"/>
    <property type="match status" value="1"/>
</dbReference>
<dbReference type="GO" id="GO:0016787">
    <property type="term" value="F:hydrolase activity"/>
    <property type="evidence" value="ECO:0007669"/>
    <property type="project" value="UniProtKB-KW"/>
</dbReference>
<evidence type="ECO:0000256" key="1">
    <source>
        <dbReference type="ARBA" id="ARBA00005429"/>
    </source>
</evidence>
<accession>A0A7J5YPZ7</accession>
<evidence type="ECO:0000256" key="2">
    <source>
        <dbReference type="ARBA" id="ARBA00022741"/>
    </source>
</evidence>
<feature type="domain" description="IRG-type G" evidence="5">
    <location>
        <begin position="39"/>
        <end position="213"/>
    </location>
</feature>
<dbReference type="SUPFAM" id="SSF52540">
    <property type="entry name" value="P-loop containing nucleoside triphosphate hydrolases"/>
    <property type="match status" value="1"/>
</dbReference>
<dbReference type="InterPro" id="IPR030385">
    <property type="entry name" value="G_IRG_dom"/>
</dbReference>
<dbReference type="OrthoDB" id="422720at2759"/>
<organism evidence="6 7">
    <name type="scientific">Dissostichus mawsoni</name>
    <name type="common">Antarctic cod</name>
    <dbReference type="NCBI Taxonomy" id="36200"/>
    <lineage>
        <taxon>Eukaryota</taxon>
        <taxon>Metazoa</taxon>
        <taxon>Chordata</taxon>
        <taxon>Craniata</taxon>
        <taxon>Vertebrata</taxon>
        <taxon>Euteleostomi</taxon>
        <taxon>Actinopterygii</taxon>
        <taxon>Neopterygii</taxon>
        <taxon>Teleostei</taxon>
        <taxon>Neoteleostei</taxon>
        <taxon>Acanthomorphata</taxon>
        <taxon>Eupercaria</taxon>
        <taxon>Perciformes</taxon>
        <taxon>Notothenioidei</taxon>
        <taxon>Nototheniidae</taxon>
        <taxon>Dissostichus</taxon>
    </lineage>
</organism>
<keyword evidence="3" id="KW-0378">Hydrolase</keyword>
<dbReference type="Pfam" id="PF05049">
    <property type="entry name" value="IIGP"/>
    <property type="match status" value="1"/>
</dbReference>
<dbReference type="EMBL" id="JAAKFY010000011">
    <property type="protein sequence ID" value="KAF3850338.1"/>
    <property type="molecule type" value="Genomic_DNA"/>
</dbReference>
<evidence type="ECO:0000313" key="6">
    <source>
        <dbReference type="EMBL" id="KAF3850338.1"/>
    </source>
</evidence>
<proteinExistence type="inferred from homology"/>
<reference evidence="6 7" key="1">
    <citation type="submission" date="2020-03" db="EMBL/GenBank/DDBJ databases">
        <title>Dissostichus mawsoni Genome sequencing and assembly.</title>
        <authorList>
            <person name="Park H."/>
        </authorList>
    </citation>
    <scope>NUCLEOTIDE SEQUENCE [LARGE SCALE GENOMIC DNA]</scope>
    <source>
        <strain evidence="6">DM0001</strain>
        <tissue evidence="6">Muscle</tissue>
    </source>
</reference>
<dbReference type="PANTHER" id="PTHR32341:SF10">
    <property type="entry name" value="INTERFERON-INDUCIBLE GTPASE 5"/>
    <property type="match status" value="1"/>
</dbReference>
<dbReference type="InterPro" id="IPR027417">
    <property type="entry name" value="P-loop_NTPase"/>
</dbReference>
<dbReference type="InterPro" id="IPR051515">
    <property type="entry name" value="IRG"/>
</dbReference>